<dbReference type="Proteomes" id="UP000245959">
    <property type="component" value="Unassembled WGS sequence"/>
</dbReference>
<dbReference type="InterPro" id="IPR001537">
    <property type="entry name" value="SpoU_MeTrfase"/>
</dbReference>
<dbReference type="SUPFAM" id="SSF55315">
    <property type="entry name" value="L30e-like"/>
    <property type="match status" value="1"/>
</dbReference>
<proteinExistence type="inferred from homology"/>
<dbReference type="AlphaFoldDB" id="A0A2U1ANH9"/>
<name>A0A2U1ANH9_9BACT</name>
<evidence type="ECO:0000313" key="6">
    <source>
        <dbReference type="EMBL" id="PVY37877.1"/>
    </source>
</evidence>
<organism evidence="6 7">
    <name type="scientific">Victivallis vadensis</name>
    <dbReference type="NCBI Taxonomy" id="172901"/>
    <lineage>
        <taxon>Bacteria</taxon>
        <taxon>Pseudomonadati</taxon>
        <taxon>Lentisphaerota</taxon>
        <taxon>Lentisphaeria</taxon>
        <taxon>Victivallales</taxon>
        <taxon>Victivallaceae</taxon>
        <taxon>Victivallis</taxon>
    </lineage>
</organism>
<dbReference type="GO" id="GO:0003723">
    <property type="term" value="F:RNA binding"/>
    <property type="evidence" value="ECO:0007669"/>
    <property type="project" value="InterPro"/>
</dbReference>
<dbReference type="GO" id="GO:0008173">
    <property type="term" value="F:RNA methyltransferase activity"/>
    <property type="evidence" value="ECO:0007669"/>
    <property type="project" value="InterPro"/>
</dbReference>
<accession>A0A2U1ANH9</accession>
<evidence type="ECO:0000256" key="1">
    <source>
        <dbReference type="ARBA" id="ARBA00007228"/>
    </source>
</evidence>
<dbReference type="GeneID" id="78296573"/>
<gene>
    <name evidence="6" type="ORF">C8D82_13036</name>
</gene>
<evidence type="ECO:0000256" key="2">
    <source>
        <dbReference type="ARBA" id="ARBA00022603"/>
    </source>
</evidence>
<keyword evidence="7" id="KW-1185">Reference proteome</keyword>
<dbReference type="PANTHER" id="PTHR43191:SF2">
    <property type="entry name" value="RRNA METHYLTRANSFERASE 3, MITOCHONDRIAL"/>
    <property type="match status" value="1"/>
</dbReference>
<dbReference type="Pfam" id="PF00588">
    <property type="entry name" value="SpoU_methylase"/>
    <property type="match status" value="1"/>
</dbReference>
<feature type="domain" description="tRNA/rRNA methyltransferase SpoU type" evidence="4">
    <location>
        <begin position="105"/>
        <end position="244"/>
    </location>
</feature>
<dbReference type="OrthoDB" id="9794400at2"/>
<dbReference type="EMBL" id="QEKH01000030">
    <property type="protein sequence ID" value="PVY37877.1"/>
    <property type="molecule type" value="Genomic_DNA"/>
</dbReference>
<evidence type="ECO:0000256" key="3">
    <source>
        <dbReference type="ARBA" id="ARBA00022679"/>
    </source>
</evidence>
<dbReference type="CDD" id="cd18095">
    <property type="entry name" value="SpoU-like_rRNA-MTase"/>
    <property type="match status" value="1"/>
</dbReference>
<dbReference type="InterPro" id="IPR051259">
    <property type="entry name" value="rRNA_Methyltransferase"/>
</dbReference>
<dbReference type="Gene3D" id="3.40.1280.10">
    <property type="match status" value="1"/>
</dbReference>
<dbReference type="GO" id="GO:0032259">
    <property type="term" value="P:methylation"/>
    <property type="evidence" value="ECO:0007669"/>
    <property type="project" value="UniProtKB-KW"/>
</dbReference>
<keyword evidence="3 6" id="KW-0808">Transferase</keyword>
<dbReference type="SUPFAM" id="SSF75217">
    <property type="entry name" value="alpha/beta knot"/>
    <property type="match status" value="1"/>
</dbReference>
<comment type="caution">
    <text evidence="6">The sequence shown here is derived from an EMBL/GenBank/DDBJ whole genome shotgun (WGS) entry which is preliminary data.</text>
</comment>
<dbReference type="PANTHER" id="PTHR43191">
    <property type="entry name" value="RRNA METHYLTRANSFERASE 3"/>
    <property type="match status" value="1"/>
</dbReference>
<evidence type="ECO:0000313" key="7">
    <source>
        <dbReference type="Proteomes" id="UP000245959"/>
    </source>
</evidence>
<dbReference type="Gene3D" id="3.30.1330.30">
    <property type="match status" value="1"/>
</dbReference>
<dbReference type="InterPro" id="IPR053888">
    <property type="entry name" value="MRM3-like_sub_bind"/>
</dbReference>
<keyword evidence="2 6" id="KW-0489">Methyltransferase</keyword>
<dbReference type="RefSeq" id="WP_116885291.1">
    <property type="nucleotide sequence ID" value="NZ_CABMMC010000100.1"/>
</dbReference>
<protein>
    <submittedName>
        <fullName evidence="6">TrmH family RNA methyltransferase</fullName>
    </submittedName>
</protein>
<reference evidence="6 7" key="1">
    <citation type="submission" date="2018-04" db="EMBL/GenBank/DDBJ databases">
        <title>Genomic Encyclopedia of Type Strains, Phase IV (KMG-IV): sequencing the most valuable type-strain genomes for metagenomic binning, comparative biology and taxonomic classification.</title>
        <authorList>
            <person name="Goeker M."/>
        </authorList>
    </citation>
    <scope>NUCLEOTIDE SEQUENCE [LARGE SCALE GENOMIC DNA]</scope>
    <source>
        <strain evidence="6 7">DSM 14823</strain>
    </source>
</reference>
<dbReference type="InterPro" id="IPR029064">
    <property type="entry name" value="Ribosomal_eL30-like_sf"/>
</dbReference>
<comment type="similarity">
    <text evidence="1">Belongs to the class IV-like SAM-binding methyltransferase superfamily. RNA methyltransferase TrmH family.</text>
</comment>
<dbReference type="InterPro" id="IPR029028">
    <property type="entry name" value="Alpha/beta_knot_MTases"/>
</dbReference>
<sequence>MELTRKLETLLRSLYTRHGRRKSGYCVCEGVRAVGELFARRPELVRFTVATERGLAEYGPVSGALYSLSESRFAEFAGTVNSQGILAVAAIPAPPGEETPPEVPFIFALDGLGDPGNFGTVCRTLRSTGLDELWYTKGSIDPYGDKAIRSGLGVQFALKLRCFENLETLRAAAARFGYDKVFLTDPHQGESCFTAPDLFQRSVVVIGGEANGVNDLAAARRVTIPMPGNYESLNAAQAATVFLFEYVRRLTTA</sequence>
<dbReference type="GO" id="GO:0006396">
    <property type="term" value="P:RNA processing"/>
    <property type="evidence" value="ECO:0007669"/>
    <property type="project" value="InterPro"/>
</dbReference>
<feature type="domain" description="MRM3-like substrate binding" evidence="5">
    <location>
        <begin position="11"/>
        <end position="87"/>
    </location>
</feature>
<dbReference type="Pfam" id="PF22435">
    <property type="entry name" value="MRM3-like_sub_bind"/>
    <property type="match status" value="1"/>
</dbReference>
<dbReference type="InterPro" id="IPR029026">
    <property type="entry name" value="tRNA_m1G_MTases_N"/>
</dbReference>
<evidence type="ECO:0000259" key="4">
    <source>
        <dbReference type="Pfam" id="PF00588"/>
    </source>
</evidence>
<evidence type="ECO:0000259" key="5">
    <source>
        <dbReference type="Pfam" id="PF22435"/>
    </source>
</evidence>